<reference evidence="4 5" key="1">
    <citation type="submission" date="2019-11" db="EMBL/GenBank/DDBJ databases">
        <title>FDA dAtabase for Regulatory Grade micrObial Sequences (FDA-ARGOS): Supporting development and validation of Infectious Disease Dx tests.</title>
        <authorList>
            <person name="Stonesifer R."/>
            <person name="Tallon L."/>
            <person name="Sadzewicz L."/>
            <person name="Vavikolanu K."/>
            <person name="Mehta A."/>
            <person name="Aluvathingal J."/>
            <person name="Nadendla S."/>
            <person name="Myers T."/>
            <person name="Yan Y."/>
            <person name="Sichtig H."/>
        </authorList>
    </citation>
    <scope>NUCLEOTIDE SEQUENCE [LARGE SCALE GENOMIC DNA]</scope>
    <source>
        <strain evidence="4 5">FDAARGOS_732</strain>
    </source>
</reference>
<dbReference type="InterPro" id="IPR010994">
    <property type="entry name" value="RuvA_2-like"/>
</dbReference>
<evidence type="ECO:0000259" key="3">
    <source>
        <dbReference type="SMART" id="SM00278"/>
    </source>
</evidence>
<dbReference type="Pfam" id="PF10531">
    <property type="entry name" value="SLBB"/>
    <property type="match status" value="1"/>
</dbReference>
<evidence type="ECO:0000256" key="2">
    <source>
        <dbReference type="SAM" id="Phobius"/>
    </source>
</evidence>
<feature type="domain" description="Helix-hairpin-helix DNA-binding motif class 1" evidence="3">
    <location>
        <begin position="221"/>
        <end position="240"/>
    </location>
</feature>
<dbReference type="Proteomes" id="UP000424490">
    <property type="component" value="Chromosome"/>
</dbReference>
<dbReference type="AlphaFoldDB" id="A0A857AAS0"/>
<dbReference type="InterPro" id="IPR019554">
    <property type="entry name" value="Soluble_ligand-bd"/>
</dbReference>
<evidence type="ECO:0000256" key="1">
    <source>
        <dbReference type="SAM" id="MobiDB-lite"/>
    </source>
</evidence>
<dbReference type="InterPro" id="IPR004509">
    <property type="entry name" value="Competence_ComEA_HhH"/>
</dbReference>
<dbReference type="Gene3D" id="1.10.150.320">
    <property type="entry name" value="Photosystem II 12 kDa extrinsic protein"/>
    <property type="match status" value="1"/>
</dbReference>
<dbReference type="InterPro" id="IPR003583">
    <property type="entry name" value="Hlx-hairpin-Hlx_DNA-bd_motif"/>
</dbReference>
<feature type="region of interest" description="Disordered" evidence="1">
    <location>
        <begin position="70"/>
        <end position="102"/>
    </location>
</feature>
<keyword evidence="2" id="KW-0812">Transmembrane</keyword>
<protein>
    <submittedName>
        <fullName evidence="4">ComEA family DNA-binding protein</fullName>
    </submittedName>
</protein>
<evidence type="ECO:0000313" key="4">
    <source>
        <dbReference type="EMBL" id="QGS11268.1"/>
    </source>
</evidence>
<keyword evidence="4" id="KW-0238">DNA-binding</keyword>
<evidence type="ECO:0000313" key="5">
    <source>
        <dbReference type="Proteomes" id="UP000424490"/>
    </source>
</evidence>
<dbReference type="RefSeq" id="WP_131240518.1">
    <property type="nucleotide sequence ID" value="NZ_CP046315.1"/>
</dbReference>
<dbReference type="PANTHER" id="PTHR21180:SF32">
    <property type="entry name" value="ENDONUCLEASE_EXONUCLEASE_PHOSPHATASE FAMILY DOMAIN-CONTAINING PROTEIN 1"/>
    <property type="match status" value="1"/>
</dbReference>
<name>A0A857AAS0_9ACTO</name>
<proteinExistence type="predicted"/>
<dbReference type="EMBL" id="CP046315">
    <property type="protein sequence ID" value="QGS11268.1"/>
    <property type="molecule type" value="Genomic_DNA"/>
</dbReference>
<dbReference type="GO" id="GO:0006281">
    <property type="term" value="P:DNA repair"/>
    <property type="evidence" value="ECO:0007669"/>
    <property type="project" value="InterPro"/>
</dbReference>
<accession>A0A857AAS0</accession>
<dbReference type="GO" id="GO:0015627">
    <property type="term" value="C:type II protein secretion system complex"/>
    <property type="evidence" value="ECO:0007669"/>
    <property type="project" value="TreeGrafter"/>
</dbReference>
<keyword evidence="2" id="KW-0472">Membrane</keyword>
<sequence>MNVSRWLARRRMAALTKAVYDSALTEDDEPSEPSVARLLPGGASVAALIVVIVLIAAVGVWRHAAAREHAQAPAQSSSEREESEAAAVATGPSPSAPASVGERTDDVVVYVSGAVASPGVLTLPASSRVIDAITAAGGATPEADLESINLARILVDGEQIRVAVVGDSPPASSEAGTAAGACVRLATATEAELQTLPGIGPALAQRIISYRATHPRLSTVEELDDVPGIGPSLIEKIRPGVCG</sequence>
<dbReference type="Gene3D" id="3.10.560.10">
    <property type="entry name" value="Outer membrane lipoprotein wza domain like"/>
    <property type="match status" value="1"/>
</dbReference>
<dbReference type="PANTHER" id="PTHR21180">
    <property type="entry name" value="ENDONUCLEASE/EXONUCLEASE/PHOSPHATASE FAMILY DOMAIN-CONTAINING PROTEIN 1"/>
    <property type="match status" value="1"/>
</dbReference>
<dbReference type="InterPro" id="IPR051675">
    <property type="entry name" value="Endo/Exo/Phosphatase_dom_1"/>
</dbReference>
<dbReference type="SUPFAM" id="SSF47781">
    <property type="entry name" value="RuvA domain 2-like"/>
    <property type="match status" value="1"/>
</dbReference>
<dbReference type="GO" id="GO:0003677">
    <property type="term" value="F:DNA binding"/>
    <property type="evidence" value="ECO:0007669"/>
    <property type="project" value="UniProtKB-KW"/>
</dbReference>
<keyword evidence="2" id="KW-1133">Transmembrane helix</keyword>
<feature type="domain" description="Helix-hairpin-helix DNA-binding motif class 1" evidence="3">
    <location>
        <begin position="191"/>
        <end position="210"/>
    </location>
</feature>
<dbReference type="GO" id="GO:0015628">
    <property type="term" value="P:protein secretion by the type II secretion system"/>
    <property type="evidence" value="ECO:0007669"/>
    <property type="project" value="TreeGrafter"/>
</dbReference>
<gene>
    <name evidence="4" type="ORF">FOC40_07545</name>
</gene>
<dbReference type="Pfam" id="PF12836">
    <property type="entry name" value="HHH_3"/>
    <property type="match status" value="1"/>
</dbReference>
<dbReference type="NCBIfam" id="TIGR00426">
    <property type="entry name" value="competence protein ComEA helix-hairpin-helix repeat region"/>
    <property type="match status" value="1"/>
</dbReference>
<dbReference type="SMART" id="SM00278">
    <property type="entry name" value="HhH1"/>
    <property type="match status" value="2"/>
</dbReference>
<organism evidence="4 5">
    <name type="scientific">Schaalia odontolytica</name>
    <dbReference type="NCBI Taxonomy" id="1660"/>
    <lineage>
        <taxon>Bacteria</taxon>
        <taxon>Bacillati</taxon>
        <taxon>Actinomycetota</taxon>
        <taxon>Actinomycetes</taxon>
        <taxon>Actinomycetales</taxon>
        <taxon>Actinomycetaceae</taxon>
        <taxon>Schaalia</taxon>
    </lineage>
</organism>
<feature type="transmembrane region" description="Helical" evidence="2">
    <location>
        <begin position="38"/>
        <end position="61"/>
    </location>
</feature>